<keyword evidence="2" id="KW-0472">Membrane</keyword>
<proteinExistence type="predicted"/>
<organism evidence="3 4">
    <name type="scientific">Streptomyces salyersiae</name>
    <dbReference type="NCBI Taxonomy" id="3075530"/>
    <lineage>
        <taxon>Bacteria</taxon>
        <taxon>Bacillati</taxon>
        <taxon>Actinomycetota</taxon>
        <taxon>Actinomycetes</taxon>
        <taxon>Kitasatosporales</taxon>
        <taxon>Streptomycetaceae</taxon>
        <taxon>Streptomyces</taxon>
    </lineage>
</organism>
<accession>A0ABU2RR37</accession>
<feature type="transmembrane region" description="Helical" evidence="2">
    <location>
        <begin position="42"/>
        <end position="75"/>
    </location>
</feature>
<evidence type="ECO:0000256" key="1">
    <source>
        <dbReference type="SAM" id="MobiDB-lite"/>
    </source>
</evidence>
<feature type="compositionally biased region" description="Basic and acidic residues" evidence="1">
    <location>
        <begin position="1"/>
        <end position="20"/>
    </location>
</feature>
<dbReference type="Proteomes" id="UP001183777">
    <property type="component" value="Unassembled WGS sequence"/>
</dbReference>
<feature type="compositionally biased region" description="Basic and acidic residues" evidence="1">
    <location>
        <begin position="80"/>
        <end position="89"/>
    </location>
</feature>
<keyword evidence="2" id="KW-1133">Transmembrane helix</keyword>
<evidence type="ECO:0000256" key="2">
    <source>
        <dbReference type="SAM" id="Phobius"/>
    </source>
</evidence>
<feature type="region of interest" description="Disordered" evidence="1">
    <location>
        <begin position="1"/>
        <end position="36"/>
    </location>
</feature>
<sequence>MTYQDERLRTHEDLPEREVPLDAGRTTRTAPRASRPRRNGHLWLWLVAGLTALGVGIAVGHGLLIAAGLVVAGAAAQLFDPDRRREGRRGGGARRLPAP</sequence>
<evidence type="ECO:0008006" key="5">
    <source>
        <dbReference type="Google" id="ProtNLM"/>
    </source>
</evidence>
<dbReference type="EMBL" id="JAVREX010000012">
    <property type="protein sequence ID" value="MDT0430980.1"/>
    <property type="molecule type" value="Genomic_DNA"/>
</dbReference>
<gene>
    <name evidence="3" type="ORF">RM649_25465</name>
</gene>
<feature type="region of interest" description="Disordered" evidence="1">
    <location>
        <begin position="80"/>
        <end position="99"/>
    </location>
</feature>
<evidence type="ECO:0000313" key="4">
    <source>
        <dbReference type="Proteomes" id="UP001183777"/>
    </source>
</evidence>
<reference evidence="4" key="1">
    <citation type="submission" date="2023-07" db="EMBL/GenBank/DDBJ databases">
        <title>30 novel species of actinomycetes from the DSMZ collection.</title>
        <authorList>
            <person name="Nouioui I."/>
        </authorList>
    </citation>
    <scope>NUCLEOTIDE SEQUENCE [LARGE SCALE GENOMIC DNA]</scope>
    <source>
        <strain evidence="4">DSM 41770</strain>
    </source>
</reference>
<protein>
    <recommendedName>
        <fullName evidence="5">DUF3040 domain-containing protein</fullName>
    </recommendedName>
</protein>
<dbReference type="RefSeq" id="WP_200695869.1">
    <property type="nucleotide sequence ID" value="NZ_JAVREX010000012.1"/>
</dbReference>
<comment type="caution">
    <text evidence="3">The sequence shown here is derived from an EMBL/GenBank/DDBJ whole genome shotgun (WGS) entry which is preliminary data.</text>
</comment>
<keyword evidence="2" id="KW-0812">Transmembrane</keyword>
<keyword evidence="4" id="KW-1185">Reference proteome</keyword>
<name>A0ABU2RR37_9ACTN</name>
<evidence type="ECO:0000313" key="3">
    <source>
        <dbReference type="EMBL" id="MDT0430980.1"/>
    </source>
</evidence>